<dbReference type="Pfam" id="PF08240">
    <property type="entry name" value="ADH_N"/>
    <property type="match status" value="1"/>
</dbReference>
<dbReference type="CDD" id="cd08249">
    <property type="entry name" value="enoyl_reductase_like"/>
    <property type="match status" value="1"/>
</dbReference>
<evidence type="ECO:0000256" key="1">
    <source>
        <dbReference type="ARBA" id="ARBA00008072"/>
    </source>
</evidence>
<dbReference type="GO" id="GO:0016651">
    <property type="term" value="F:oxidoreductase activity, acting on NAD(P)H"/>
    <property type="evidence" value="ECO:0007669"/>
    <property type="project" value="InterPro"/>
</dbReference>
<name>A0A4P7NFP4_PYROR</name>
<evidence type="ECO:0000259" key="6">
    <source>
        <dbReference type="SMART" id="SM00829"/>
    </source>
</evidence>
<keyword evidence="5" id="KW-0560">Oxidoreductase</keyword>
<dbReference type="PANTHER" id="PTHR45348:SF1">
    <property type="entry name" value="TRANS-ENOYL REDUCTASE STHE"/>
    <property type="match status" value="1"/>
</dbReference>
<dbReference type="SUPFAM" id="SSF50129">
    <property type="entry name" value="GroES-like"/>
    <property type="match status" value="1"/>
</dbReference>
<evidence type="ECO:0000256" key="4">
    <source>
        <dbReference type="ARBA" id="ARBA00022857"/>
    </source>
</evidence>
<dbReference type="SUPFAM" id="SSF51735">
    <property type="entry name" value="NAD(P)-binding Rossmann-fold domains"/>
    <property type="match status" value="1"/>
</dbReference>
<gene>
    <name evidence="7" type="ORF">PoMZ_07666</name>
</gene>
<sequence>MEAYNDVSQKGGVNAALLVKPNQARRAERTDNCYATSQDIGPFDTPPLIGPGLVVDEHDNVVVRADCPFPSLPADQVLVRVRAVGVNPSDTKMRGPFALPQAILGADFAGDVVAVGAEVRDVAVGDRVCGAQNELFRPEPERGAFAAYNVTRGRMWMKIPDGWTYEAAASLPVGLCTAGLALRLLGLPLPDAPVEKGAHVLVYGGSTATGTIAMQLLRLSGMIPIAVCSPRNFALAKSNGAEEVFDRNDKECVQKIKAYAKNLKYALDCITSVESTILCYGALGRAGGRYVSLDPWQEHAATRRVVKPDFTVGPRVFGEGCTWPAPYGSGPDEELREFGVRLWDVATRLVHEGRLKHHPLRVIEGGFEAIIAGMDMIKEKKLSGTKIVVRM</sequence>
<comment type="subunit">
    <text evidence="2">Monomer.</text>
</comment>
<dbReference type="SMART" id="SM00829">
    <property type="entry name" value="PKS_ER"/>
    <property type="match status" value="1"/>
</dbReference>
<feature type="domain" description="Enoyl reductase (ER)" evidence="6">
    <location>
        <begin position="56"/>
        <end position="389"/>
    </location>
</feature>
<proteinExistence type="inferred from homology"/>
<dbReference type="InterPro" id="IPR013149">
    <property type="entry name" value="ADH-like_C"/>
</dbReference>
<keyword evidence="3" id="KW-0547">Nucleotide-binding</keyword>
<dbReference type="Gene3D" id="3.40.50.720">
    <property type="entry name" value="NAD(P)-binding Rossmann-like Domain"/>
    <property type="match status" value="1"/>
</dbReference>
<dbReference type="Pfam" id="PF00107">
    <property type="entry name" value="ADH_zinc_N"/>
    <property type="match status" value="1"/>
</dbReference>
<dbReference type="InterPro" id="IPR036291">
    <property type="entry name" value="NAD(P)-bd_dom_sf"/>
</dbReference>
<evidence type="ECO:0000256" key="3">
    <source>
        <dbReference type="ARBA" id="ARBA00022741"/>
    </source>
</evidence>
<keyword evidence="4" id="KW-0521">NADP</keyword>
<dbReference type="InterPro" id="IPR013154">
    <property type="entry name" value="ADH-like_N"/>
</dbReference>
<reference evidence="7 8" key="1">
    <citation type="journal article" date="2019" name="Mol. Biol. Evol.">
        <title>Blast fungal genomes show frequent chromosomal changes, gene gains and losses, and effector gene turnover.</title>
        <authorList>
            <person name="Gomez Luciano L.B."/>
            <person name="Jason Tsai I."/>
            <person name="Chuma I."/>
            <person name="Tosa Y."/>
            <person name="Chen Y.H."/>
            <person name="Li J.Y."/>
            <person name="Li M.Y."/>
            <person name="Jade Lu M.Y."/>
            <person name="Nakayashiki H."/>
            <person name="Li W.H."/>
        </authorList>
    </citation>
    <scope>NUCLEOTIDE SEQUENCE [LARGE SCALE GENOMIC DNA]</scope>
    <source>
        <strain evidence="7">MZ5-1-6</strain>
    </source>
</reference>
<comment type="similarity">
    <text evidence="1">Belongs to the zinc-containing alcohol dehydrogenase family.</text>
</comment>
<dbReference type="InterPro" id="IPR020843">
    <property type="entry name" value="ER"/>
</dbReference>
<evidence type="ECO:0000256" key="5">
    <source>
        <dbReference type="ARBA" id="ARBA00023002"/>
    </source>
</evidence>
<dbReference type="EMBL" id="CP034207">
    <property type="protein sequence ID" value="QBZ60724.1"/>
    <property type="molecule type" value="Genomic_DNA"/>
</dbReference>
<dbReference type="GO" id="GO:0000166">
    <property type="term" value="F:nucleotide binding"/>
    <property type="evidence" value="ECO:0007669"/>
    <property type="project" value="UniProtKB-KW"/>
</dbReference>
<dbReference type="Proteomes" id="UP000294847">
    <property type="component" value="Chromosome 4"/>
</dbReference>
<protein>
    <recommendedName>
        <fullName evidence="6">Enoyl reductase (ER) domain-containing protein</fullName>
    </recommendedName>
</protein>
<evidence type="ECO:0000313" key="8">
    <source>
        <dbReference type="Proteomes" id="UP000294847"/>
    </source>
</evidence>
<evidence type="ECO:0000313" key="7">
    <source>
        <dbReference type="EMBL" id="QBZ60724.1"/>
    </source>
</evidence>
<dbReference type="AlphaFoldDB" id="A0A4P7NFP4"/>
<dbReference type="PANTHER" id="PTHR45348">
    <property type="entry name" value="HYPOTHETICAL OXIDOREDUCTASE (EUROFUNG)"/>
    <property type="match status" value="1"/>
</dbReference>
<dbReference type="InterPro" id="IPR011032">
    <property type="entry name" value="GroES-like_sf"/>
</dbReference>
<evidence type="ECO:0000256" key="2">
    <source>
        <dbReference type="ARBA" id="ARBA00011245"/>
    </source>
</evidence>
<dbReference type="Gene3D" id="3.90.180.10">
    <property type="entry name" value="Medium-chain alcohol dehydrogenases, catalytic domain"/>
    <property type="match status" value="1"/>
</dbReference>
<accession>A0A4P7NFP4</accession>
<organism evidence="7 8">
    <name type="scientific">Pyricularia oryzae</name>
    <name type="common">Rice blast fungus</name>
    <name type="synonym">Magnaporthe oryzae</name>
    <dbReference type="NCBI Taxonomy" id="318829"/>
    <lineage>
        <taxon>Eukaryota</taxon>
        <taxon>Fungi</taxon>
        <taxon>Dikarya</taxon>
        <taxon>Ascomycota</taxon>
        <taxon>Pezizomycotina</taxon>
        <taxon>Sordariomycetes</taxon>
        <taxon>Sordariomycetidae</taxon>
        <taxon>Magnaporthales</taxon>
        <taxon>Pyriculariaceae</taxon>
        <taxon>Pyricularia</taxon>
    </lineage>
</organism>
<dbReference type="InterPro" id="IPR047122">
    <property type="entry name" value="Trans-enoyl_RdTase-like"/>
</dbReference>